<feature type="region of interest" description="Disordered" evidence="1">
    <location>
        <begin position="57"/>
        <end position="99"/>
    </location>
</feature>
<proteinExistence type="predicted"/>
<reference evidence="3" key="1">
    <citation type="journal article" date="2019" name="Int. J. Syst. Evol. Microbiol.">
        <title>The Global Catalogue of Microorganisms (GCM) 10K type strain sequencing project: providing services to taxonomists for standard genome sequencing and annotation.</title>
        <authorList>
            <consortium name="The Broad Institute Genomics Platform"/>
            <consortium name="The Broad Institute Genome Sequencing Center for Infectious Disease"/>
            <person name="Wu L."/>
            <person name="Ma J."/>
        </authorList>
    </citation>
    <scope>NUCLEOTIDE SEQUENCE [LARGE SCALE GENOMIC DNA]</scope>
    <source>
        <strain evidence="3">CGMCC 4.7405</strain>
    </source>
</reference>
<feature type="compositionally biased region" description="Pro residues" evidence="1">
    <location>
        <begin position="64"/>
        <end position="82"/>
    </location>
</feature>
<comment type="caution">
    <text evidence="2">The sequence shown here is derived from an EMBL/GenBank/DDBJ whole genome shotgun (WGS) entry which is preliminary data.</text>
</comment>
<feature type="compositionally biased region" description="Pro residues" evidence="1">
    <location>
        <begin position="89"/>
        <end position="98"/>
    </location>
</feature>
<sequence length="158" mass="17238">MTGVRRRGYLTAAVAVMGAALLTGLLATPSDRPVDIRLVAPPPPPPEVITATATTAVSAVAPELRPPPPPPPPPRQPGGVKPPPRHKPPVPPPPPERLPPNLFDFLRCDHDYLGVIDLERCLEWPLDDTKEFCKLLKEQQKSQPIDLRALGFEELDCH</sequence>
<dbReference type="RefSeq" id="WP_382372029.1">
    <property type="nucleotide sequence ID" value="NZ_JBHRZI010000011.1"/>
</dbReference>
<accession>A0ABV8BPX3</accession>
<dbReference type="Proteomes" id="UP001595690">
    <property type="component" value="Unassembled WGS sequence"/>
</dbReference>
<dbReference type="EMBL" id="JBHRZI010000011">
    <property type="protein sequence ID" value="MFC3892283.1"/>
    <property type="molecule type" value="Genomic_DNA"/>
</dbReference>
<evidence type="ECO:0000313" key="2">
    <source>
        <dbReference type="EMBL" id="MFC3892283.1"/>
    </source>
</evidence>
<keyword evidence="3" id="KW-1185">Reference proteome</keyword>
<evidence type="ECO:0000256" key="1">
    <source>
        <dbReference type="SAM" id="MobiDB-lite"/>
    </source>
</evidence>
<organism evidence="2 3">
    <name type="scientific">Lentzea rhizosphaerae</name>
    <dbReference type="NCBI Taxonomy" id="2041025"/>
    <lineage>
        <taxon>Bacteria</taxon>
        <taxon>Bacillati</taxon>
        <taxon>Actinomycetota</taxon>
        <taxon>Actinomycetes</taxon>
        <taxon>Pseudonocardiales</taxon>
        <taxon>Pseudonocardiaceae</taxon>
        <taxon>Lentzea</taxon>
    </lineage>
</organism>
<gene>
    <name evidence="2" type="ORF">ACFOWZ_12435</name>
</gene>
<evidence type="ECO:0000313" key="3">
    <source>
        <dbReference type="Proteomes" id="UP001595690"/>
    </source>
</evidence>
<protein>
    <submittedName>
        <fullName evidence="2">Uncharacterized protein</fullName>
    </submittedName>
</protein>
<name>A0ABV8BPX3_9PSEU</name>